<sequence>MHAPVAYFMWEKPPKSVKDRISKHKSTIRCKNLLLPIPHHFSSKGHNMSQLRFQVTEQVTTPSLTAGVATASLYSNEEKPSGFMN</sequence>
<reference evidence="1" key="1">
    <citation type="submission" date="2023-07" db="EMBL/GenBank/DDBJ databases">
        <authorList>
            <person name="Stuckert A."/>
        </authorList>
    </citation>
    <scope>NUCLEOTIDE SEQUENCE</scope>
</reference>
<gene>
    <name evidence="1" type="ORF">RIMI_LOCUS16327599</name>
</gene>
<accession>A0ABN9M4Z3</accession>
<dbReference type="Proteomes" id="UP001176940">
    <property type="component" value="Unassembled WGS sequence"/>
</dbReference>
<dbReference type="EMBL" id="CAUEEQ010045371">
    <property type="protein sequence ID" value="CAJ0958387.1"/>
    <property type="molecule type" value="Genomic_DNA"/>
</dbReference>
<name>A0ABN9M4Z3_9NEOB</name>
<evidence type="ECO:0000313" key="2">
    <source>
        <dbReference type="Proteomes" id="UP001176940"/>
    </source>
</evidence>
<keyword evidence="2" id="KW-1185">Reference proteome</keyword>
<evidence type="ECO:0000313" key="1">
    <source>
        <dbReference type="EMBL" id="CAJ0958387.1"/>
    </source>
</evidence>
<protein>
    <submittedName>
        <fullName evidence="1">Uncharacterized protein</fullName>
    </submittedName>
</protein>
<comment type="caution">
    <text evidence="1">The sequence shown here is derived from an EMBL/GenBank/DDBJ whole genome shotgun (WGS) entry which is preliminary data.</text>
</comment>
<proteinExistence type="predicted"/>
<organism evidence="1 2">
    <name type="scientific">Ranitomeya imitator</name>
    <name type="common">mimic poison frog</name>
    <dbReference type="NCBI Taxonomy" id="111125"/>
    <lineage>
        <taxon>Eukaryota</taxon>
        <taxon>Metazoa</taxon>
        <taxon>Chordata</taxon>
        <taxon>Craniata</taxon>
        <taxon>Vertebrata</taxon>
        <taxon>Euteleostomi</taxon>
        <taxon>Amphibia</taxon>
        <taxon>Batrachia</taxon>
        <taxon>Anura</taxon>
        <taxon>Neobatrachia</taxon>
        <taxon>Hyloidea</taxon>
        <taxon>Dendrobatidae</taxon>
        <taxon>Dendrobatinae</taxon>
        <taxon>Ranitomeya</taxon>
    </lineage>
</organism>